<comment type="similarity">
    <text evidence="1">Belongs to the carbon-nitrogen hydrolase superfamily. NIT1/NIT2 family.</text>
</comment>
<dbReference type="Proteomes" id="UP001432128">
    <property type="component" value="Chromosome"/>
</dbReference>
<keyword evidence="4" id="KW-1185">Reference proteome</keyword>
<protein>
    <submittedName>
        <fullName evidence="3">Carbon-nitrogen hydrolase family protein</fullName>
    </submittedName>
</protein>
<sequence length="277" mass="28526">MRIAMAQVSTGTDPHANLDIVAGRTRQAAESGAELVVFPEATMCRFGVPLAPVAEPLDGPWATSVCAIAAEAATTVVVGMFTPADAANGRARVRNTLLVAGPDGSATSYDKIHLYDAYGFRESDTVAAGSAPTTISVAGHTVGLATCYDIRFPELFTALADDGAELIVVPASWGAGPGKRRQWRVLAQARALDSSTVVAAVGQALPDDPATATSSAPTGIGNSVLVDPFGELMAEYGEHEHLGVHDVDLERVEAARAAIGVLANRRLAPARAGVVTA</sequence>
<accession>A0AAU4K024</accession>
<dbReference type="EMBL" id="CP108021">
    <property type="protein sequence ID" value="WUM19332.1"/>
    <property type="molecule type" value="Genomic_DNA"/>
</dbReference>
<evidence type="ECO:0000313" key="4">
    <source>
        <dbReference type="Proteomes" id="UP001432128"/>
    </source>
</evidence>
<evidence type="ECO:0000259" key="2">
    <source>
        <dbReference type="PROSITE" id="PS50263"/>
    </source>
</evidence>
<dbReference type="AlphaFoldDB" id="A0AAU4K024"/>
<dbReference type="PANTHER" id="PTHR23088:SF27">
    <property type="entry name" value="DEAMINATED GLUTATHIONE AMIDASE"/>
    <property type="match status" value="1"/>
</dbReference>
<dbReference type="InterPro" id="IPR036526">
    <property type="entry name" value="C-N_Hydrolase_sf"/>
</dbReference>
<evidence type="ECO:0000256" key="1">
    <source>
        <dbReference type="ARBA" id="ARBA00010613"/>
    </source>
</evidence>
<dbReference type="CDD" id="cd07581">
    <property type="entry name" value="nitrilase_3"/>
    <property type="match status" value="1"/>
</dbReference>
<name>A0AAU4K024_9NOCA</name>
<dbReference type="GO" id="GO:0016787">
    <property type="term" value="F:hydrolase activity"/>
    <property type="evidence" value="ECO:0007669"/>
    <property type="project" value="UniProtKB-KW"/>
</dbReference>
<dbReference type="RefSeq" id="WP_328856846.1">
    <property type="nucleotide sequence ID" value="NZ_CP108021.1"/>
</dbReference>
<organism evidence="3 4">
    <name type="scientific">Williamsia herbipolensis</name>
    <dbReference type="NCBI Taxonomy" id="1603258"/>
    <lineage>
        <taxon>Bacteria</taxon>
        <taxon>Bacillati</taxon>
        <taxon>Actinomycetota</taxon>
        <taxon>Actinomycetes</taxon>
        <taxon>Mycobacteriales</taxon>
        <taxon>Nocardiaceae</taxon>
        <taxon>Williamsia</taxon>
    </lineage>
</organism>
<gene>
    <name evidence="3" type="ORF">OG579_16730</name>
</gene>
<reference evidence="3 4" key="1">
    <citation type="submission" date="2022-10" db="EMBL/GenBank/DDBJ databases">
        <title>The complete genomes of actinobacterial strains from the NBC collection.</title>
        <authorList>
            <person name="Joergensen T.S."/>
            <person name="Alvarez Arevalo M."/>
            <person name="Sterndorff E.B."/>
            <person name="Faurdal D."/>
            <person name="Vuksanovic O."/>
            <person name="Mourched A.-S."/>
            <person name="Charusanti P."/>
            <person name="Shaw S."/>
            <person name="Blin K."/>
            <person name="Weber T."/>
        </authorList>
    </citation>
    <scope>NUCLEOTIDE SEQUENCE [LARGE SCALE GENOMIC DNA]</scope>
    <source>
        <strain evidence="3 4">NBC_00319</strain>
    </source>
</reference>
<dbReference type="Gene3D" id="3.60.110.10">
    <property type="entry name" value="Carbon-nitrogen hydrolase"/>
    <property type="match status" value="1"/>
</dbReference>
<dbReference type="InterPro" id="IPR003010">
    <property type="entry name" value="C-N_Hydrolase"/>
</dbReference>
<dbReference type="KEGG" id="whr:OG579_16730"/>
<evidence type="ECO:0000313" key="3">
    <source>
        <dbReference type="EMBL" id="WUM19332.1"/>
    </source>
</evidence>
<dbReference type="SUPFAM" id="SSF56317">
    <property type="entry name" value="Carbon-nitrogen hydrolase"/>
    <property type="match status" value="1"/>
</dbReference>
<dbReference type="Pfam" id="PF00795">
    <property type="entry name" value="CN_hydrolase"/>
    <property type="match status" value="1"/>
</dbReference>
<dbReference type="PROSITE" id="PS50263">
    <property type="entry name" value="CN_HYDROLASE"/>
    <property type="match status" value="1"/>
</dbReference>
<dbReference type="PANTHER" id="PTHR23088">
    <property type="entry name" value="NITRILASE-RELATED"/>
    <property type="match status" value="1"/>
</dbReference>
<proteinExistence type="inferred from homology"/>
<keyword evidence="3" id="KW-0378">Hydrolase</keyword>
<dbReference type="InterPro" id="IPR001110">
    <property type="entry name" value="UPF0012_CS"/>
</dbReference>
<feature type="domain" description="CN hydrolase" evidence="2">
    <location>
        <begin position="1"/>
        <end position="249"/>
    </location>
</feature>
<dbReference type="PROSITE" id="PS01227">
    <property type="entry name" value="UPF0012"/>
    <property type="match status" value="1"/>
</dbReference>